<evidence type="ECO:0000313" key="8">
    <source>
        <dbReference type="Proteomes" id="UP001437460"/>
    </source>
</evidence>
<proteinExistence type="predicted"/>
<name>A0ABV1HJJ2_9FIRM</name>
<dbReference type="NCBIfam" id="TIGR00281">
    <property type="entry name" value="SMC-Scp complex subunit ScpB"/>
    <property type="match status" value="1"/>
</dbReference>
<sequence length="294" mass="33106">MGNFFEEDDDDPVDLAAVEARHAEMEAEAEVERLETESASAGQKTAEDWEAIIEAVLFTMGNSVELKQLAVAIGQSEDIAKRVVLHLQKRYEEEKRGMRILELENAYQMCTCADYYENLIRVAATPKKHVMTDVIMETLSIIAYRQPVTKMEIGKIRGVNSDHAVNRLVEYGLVYEAGRLDAPGRPALFATTEEFLRRFGVSSMVDLPTMNPEQEEEIIQEVEEELQMKLGAQGEADGSTPESVSEVVEEVLKEREGEEIFADSESDGLETVETEYSDEENKEKEESDHAEDQN</sequence>
<keyword evidence="2" id="KW-0132">Cell division</keyword>
<keyword evidence="5" id="KW-0175">Coiled coil</keyword>
<feature type="compositionally biased region" description="Basic and acidic residues" evidence="6">
    <location>
        <begin position="279"/>
        <end position="294"/>
    </location>
</feature>
<feature type="region of interest" description="Disordered" evidence="6">
    <location>
        <begin position="254"/>
        <end position="294"/>
    </location>
</feature>
<dbReference type="Gene3D" id="1.10.10.10">
    <property type="entry name" value="Winged helix-like DNA-binding domain superfamily/Winged helix DNA-binding domain"/>
    <property type="match status" value="2"/>
</dbReference>
<dbReference type="EMBL" id="JBBMFJ010000002">
    <property type="protein sequence ID" value="MEQ2561823.1"/>
    <property type="molecule type" value="Genomic_DNA"/>
</dbReference>
<keyword evidence="1" id="KW-0963">Cytoplasm</keyword>
<dbReference type="SUPFAM" id="SSF46785">
    <property type="entry name" value="Winged helix' DNA-binding domain"/>
    <property type="match status" value="2"/>
</dbReference>
<dbReference type="InterPro" id="IPR036390">
    <property type="entry name" value="WH_DNA-bd_sf"/>
</dbReference>
<keyword evidence="8" id="KW-1185">Reference proteome</keyword>
<accession>A0ABV1HJJ2</accession>
<dbReference type="Pfam" id="PF04079">
    <property type="entry name" value="SMC_ScpB"/>
    <property type="match status" value="1"/>
</dbReference>
<evidence type="ECO:0000256" key="2">
    <source>
        <dbReference type="ARBA" id="ARBA00022618"/>
    </source>
</evidence>
<reference evidence="7 8" key="1">
    <citation type="submission" date="2024-03" db="EMBL/GenBank/DDBJ databases">
        <title>Human intestinal bacterial collection.</title>
        <authorList>
            <person name="Pauvert C."/>
            <person name="Hitch T.C.A."/>
            <person name="Clavel T."/>
        </authorList>
    </citation>
    <scope>NUCLEOTIDE SEQUENCE [LARGE SCALE GENOMIC DNA]</scope>
    <source>
        <strain evidence="7 8">CLA-AP-H27</strain>
    </source>
</reference>
<keyword evidence="4" id="KW-0131">Cell cycle</keyword>
<gene>
    <name evidence="7" type="primary">scpB</name>
    <name evidence="7" type="ORF">WMO41_01280</name>
</gene>
<dbReference type="InterPro" id="IPR036388">
    <property type="entry name" value="WH-like_DNA-bd_sf"/>
</dbReference>
<feature type="compositionally biased region" description="Acidic residues" evidence="6">
    <location>
        <begin position="259"/>
        <end position="278"/>
    </location>
</feature>
<protein>
    <submittedName>
        <fullName evidence="7">SMC-Scp complex subunit ScpB</fullName>
    </submittedName>
</protein>
<keyword evidence="3" id="KW-0159">Chromosome partition</keyword>
<feature type="coiled-coil region" evidence="5">
    <location>
        <begin position="15"/>
        <end position="44"/>
    </location>
</feature>
<evidence type="ECO:0000256" key="6">
    <source>
        <dbReference type="SAM" id="MobiDB-lite"/>
    </source>
</evidence>
<dbReference type="Proteomes" id="UP001437460">
    <property type="component" value="Unassembled WGS sequence"/>
</dbReference>
<organism evidence="7 8">
    <name type="scientific">Ventrimonas faecis</name>
    <dbReference type="NCBI Taxonomy" id="3133170"/>
    <lineage>
        <taxon>Bacteria</taxon>
        <taxon>Bacillati</taxon>
        <taxon>Bacillota</taxon>
        <taxon>Clostridia</taxon>
        <taxon>Lachnospirales</taxon>
        <taxon>Lachnospiraceae</taxon>
        <taxon>Ventrimonas</taxon>
    </lineage>
</organism>
<dbReference type="PANTHER" id="PTHR34298">
    <property type="entry name" value="SEGREGATION AND CONDENSATION PROTEIN B"/>
    <property type="match status" value="1"/>
</dbReference>
<evidence type="ECO:0000256" key="1">
    <source>
        <dbReference type="ARBA" id="ARBA00022490"/>
    </source>
</evidence>
<dbReference type="PANTHER" id="PTHR34298:SF2">
    <property type="entry name" value="SEGREGATION AND CONDENSATION PROTEIN B"/>
    <property type="match status" value="1"/>
</dbReference>
<comment type="caution">
    <text evidence="7">The sequence shown here is derived from an EMBL/GenBank/DDBJ whole genome shotgun (WGS) entry which is preliminary data.</text>
</comment>
<evidence type="ECO:0000256" key="5">
    <source>
        <dbReference type="SAM" id="Coils"/>
    </source>
</evidence>
<dbReference type="RefSeq" id="WP_349228267.1">
    <property type="nucleotide sequence ID" value="NZ_JBBMFJ010000002.1"/>
</dbReference>
<evidence type="ECO:0000256" key="4">
    <source>
        <dbReference type="ARBA" id="ARBA00023306"/>
    </source>
</evidence>
<dbReference type="InterPro" id="IPR005234">
    <property type="entry name" value="ScpB_csome_segregation"/>
</dbReference>
<evidence type="ECO:0000256" key="3">
    <source>
        <dbReference type="ARBA" id="ARBA00022829"/>
    </source>
</evidence>
<evidence type="ECO:0000313" key="7">
    <source>
        <dbReference type="EMBL" id="MEQ2561823.1"/>
    </source>
</evidence>